<sequence length="68" mass="7725">MPPRHSSESPMPGGEAGPRPREEDSPAAPTRLQRRPWRRKKSHRLGQWSRVPIFHGSVIMVASEQGWS</sequence>
<dbReference type="Proteomes" id="UP001066276">
    <property type="component" value="Chromosome 11"/>
</dbReference>
<accession>A0AAV7LIJ0</accession>
<feature type="compositionally biased region" description="Basic residues" evidence="1">
    <location>
        <begin position="32"/>
        <end position="44"/>
    </location>
</feature>
<evidence type="ECO:0000313" key="3">
    <source>
        <dbReference type="Proteomes" id="UP001066276"/>
    </source>
</evidence>
<organism evidence="2 3">
    <name type="scientific">Pleurodeles waltl</name>
    <name type="common">Iberian ribbed newt</name>
    <dbReference type="NCBI Taxonomy" id="8319"/>
    <lineage>
        <taxon>Eukaryota</taxon>
        <taxon>Metazoa</taxon>
        <taxon>Chordata</taxon>
        <taxon>Craniata</taxon>
        <taxon>Vertebrata</taxon>
        <taxon>Euteleostomi</taxon>
        <taxon>Amphibia</taxon>
        <taxon>Batrachia</taxon>
        <taxon>Caudata</taxon>
        <taxon>Salamandroidea</taxon>
        <taxon>Salamandridae</taxon>
        <taxon>Pleurodelinae</taxon>
        <taxon>Pleurodeles</taxon>
    </lineage>
</organism>
<name>A0AAV7LIJ0_PLEWA</name>
<dbReference type="AlphaFoldDB" id="A0AAV7LIJ0"/>
<keyword evidence="3" id="KW-1185">Reference proteome</keyword>
<evidence type="ECO:0000256" key="1">
    <source>
        <dbReference type="SAM" id="MobiDB-lite"/>
    </source>
</evidence>
<evidence type="ECO:0000313" key="2">
    <source>
        <dbReference type="EMBL" id="KAJ1091471.1"/>
    </source>
</evidence>
<gene>
    <name evidence="2" type="ORF">NDU88_004595</name>
</gene>
<protein>
    <submittedName>
        <fullName evidence="2">Uncharacterized protein</fullName>
    </submittedName>
</protein>
<proteinExistence type="predicted"/>
<reference evidence="2" key="1">
    <citation type="journal article" date="2022" name="bioRxiv">
        <title>Sequencing and chromosome-scale assembly of the giantPleurodeles waltlgenome.</title>
        <authorList>
            <person name="Brown T."/>
            <person name="Elewa A."/>
            <person name="Iarovenko S."/>
            <person name="Subramanian E."/>
            <person name="Araus A.J."/>
            <person name="Petzold A."/>
            <person name="Susuki M."/>
            <person name="Suzuki K.-i.T."/>
            <person name="Hayashi T."/>
            <person name="Toyoda A."/>
            <person name="Oliveira C."/>
            <person name="Osipova E."/>
            <person name="Leigh N.D."/>
            <person name="Simon A."/>
            <person name="Yun M.H."/>
        </authorList>
    </citation>
    <scope>NUCLEOTIDE SEQUENCE</scope>
    <source>
        <strain evidence="2">20211129_DDA</strain>
        <tissue evidence="2">Liver</tissue>
    </source>
</reference>
<comment type="caution">
    <text evidence="2">The sequence shown here is derived from an EMBL/GenBank/DDBJ whole genome shotgun (WGS) entry which is preliminary data.</text>
</comment>
<dbReference type="EMBL" id="JANPWB010000015">
    <property type="protein sequence ID" value="KAJ1091471.1"/>
    <property type="molecule type" value="Genomic_DNA"/>
</dbReference>
<feature type="region of interest" description="Disordered" evidence="1">
    <location>
        <begin position="1"/>
        <end position="47"/>
    </location>
</feature>